<dbReference type="InterPro" id="IPR002347">
    <property type="entry name" value="SDR_fam"/>
</dbReference>
<dbReference type="PANTHER" id="PTHR44196">
    <property type="entry name" value="DEHYDROGENASE/REDUCTASE SDR FAMILY MEMBER 7B"/>
    <property type="match status" value="1"/>
</dbReference>
<protein>
    <recommendedName>
        <fullName evidence="5">Short-chain dehydrogenase</fullName>
    </recommendedName>
</protein>
<evidence type="ECO:0000256" key="2">
    <source>
        <dbReference type="ARBA" id="ARBA00023002"/>
    </source>
</evidence>
<evidence type="ECO:0000256" key="1">
    <source>
        <dbReference type="ARBA" id="ARBA00006484"/>
    </source>
</evidence>
<dbReference type="PRINTS" id="PR00081">
    <property type="entry name" value="GDHRDH"/>
</dbReference>
<dbReference type="InterPro" id="IPR036291">
    <property type="entry name" value="NAD(P)-bd_dom_sf"/>
</dbReference>
<dbReference type="PANTHER" id="PTHR44196:SF3">
    <property type="entry name" value="SHORT CHAIN DEHYDROGENASE FAMILY PROTEIN"/>
    <property type="match status" value="1"/>
</dbReference>
<dbReference type="EMBL" id="CP015922">
    <property type="protein sequence ID" value="ANI99685.1"/>
    <property type="molecule type" value="Genomic_DNA"/>
</dbReference>
<reference evidence="4" key="1">
    <citation type="submission" date="2016-05" db="EMBL/GenBank/DDBJ databases">
        <title>Polynucleobacter sp. QLW-P1FAT50C-4 genome.</title>
        <authorList>
            <person name="Hahn M.W."/>
        </authorList>
    </citation>
    <scope>NUCLEOTIDE SEQUENCE [LARGE SCALE GENOMIC DNA]</scope>
    <source>
        <strain evidence="4">QLW-P1FAT50C-4</strain>
    </source>
</reference>
<dbReference type="KEGG" id="pwu:A8O14_06100"/>
<evidence type="ECO:0000313" key="4">
    <source>
        <dbReference type="Proteomes" id="UP000078463"/>
    </source>
</evidence>
<proteinExistence type="inferred from homology"/>
<dbReference type="GO" id="GO:0016491">
    <property type="term" value="F:oxidoreductase activity"/>
    <property type="evidence" value="ECO:0007669"/>
    <property type="project" value="UniProtKB-KW"/>
</dbReference>
<dbReference type="GO" id="GO:0016020">
    <property type="term" value="C:membrane"/>
    <property type="evidence" value="ECO:0007669"/>
    <property type="project" value="TreeGrafter"/>
</dbReference>
<comment type="similarity">
    <text evidence="1">Belongs to the short-chain dehydrogenases/reductases (SDR) family.</text>
</comment>
<organism evidence="3 4">
    <name type="scientific">Polynucleobacter wuianus</name>
    <dbReference type="NCBI Taxonomy" id="1743168"/>
    <lineage>
        <taxon>Bacteria</taxon>
        <taxon>Pseudomonadati</taxon>
        <taxon>Pseudomonadota</taxon>
        <taxon>Betaproteobacteria</taxon>
        <taxon>Burkholderiales</taxon>
        <taxon>Burkholderiaceae</taxon>
        <taxon>Polynucleobacter</taxon>
    </lineage>
</organism>
<evidence type="ECO:0000313" key="3">
    <source>
        <dbReference type="EMBL" id="ANI99685.1"/>
    </source>
</evidence>
<name>A0A191UFK8_9BURK</name>
<dbReference type="OrthoDB" id="335726at2"/>
<dbReference type="SUPFAM" id="SSF51735">
    <property type="entry name" value="NAD(P)-binding Rossmann-fold domains"/>
    <property type="match status" value="1"/>
</dbReference>
<dbReference type="AlphaFoldDB" id="A0A191UFK8"/>
<accession>A0A191UFK8</accession>
<gene>
    <name evidence="3" type="ORF">A8O14_06100</name>
</gene>
<dbReference type="Pfam" id="PF00106">
    <property type="entry name" value="adh_short"/>
    <property type="match status" value="1"/>
</dbReference>
<sequence>MKKIMIIGATSAIAESCATLWAKEGCIFFLVGRSQVKIDQLTKKLIIQGAIAVSGFILDINDFEKHQKALDTASDFLGSIDIVLIAHGNLPDQKRCTQSVDLTLREISTNALSTVSFLTITCKYMKNQQKGTISLLSSVAGDRGRGTNYIYGSAKGMLNIFCEGMRQELNGYGVKIVTIKLGFVNTPMTLKFKKGILWRKPQDISKTIITIINHGNGEYYVPGFWRAIMWVIKIIPNFIFYRIKI</sequence>
<dbReference type="RefSeq" id="WP_068948696.1">
    <property type="nucleotide sequence ID" value="NZ_CP015922.1"/>
</dbReference>
<dbReference type="STRING" id="1743168.A8O14_06100"/>
<keyword evidence="4" id="KW-1185">Reference proteome</keyword>
<evidence type="ECO:0008006" key="5">
    <source>
        <dbReference type="Google" id="ProtNLM"/>
    </source>
</evidence>
<keyword evidence="2" id="KW-0560">Oxidoreductase</keyword>
<dbReference type="Proteomes" id="UP000078463">
    <property type="component" value="Chromosome"/>
</dbReference>
<dbReference type="Gene3D" id="3.40.50.720">
    <property type="entry name" value="NAD(P)-binding Rossmann-like Domain"/>
    <property type="match status" value="1"/>
</dbReference>